<organism evidence="1 2">
    <name type="scientific">Paramecium octaurelia</name>
    <dbReference type="NCBI Taxonomy" id="43137"/>
    <lineage>
        <taxon>Eukaryota</taxon>
        <taxon>Sar</taxon>
        <taxon>Alveolata</taxon>
        <taxon>Ciliophora</taxon>
        <taxon>Intramacronucleata</taxon>
        <taxon>Oligohymenophorea</taxon>
        <taxon>Peniculida</taxon>
        <taxon>Parameciidae</taxon>
        <taxon>Paramecium</taxon>
    </lineage>
</organism>
<accession>A0A8S1Y860</accession>
<dbReference type="Proteomes" id="UP000683925">
    <property type="component" value="Unassembled WGS sequence"/>
</dbReference>
<reference evidence="1" key="1">
    <citation type="submission" date="2021-01" db="EMBL/GenBank/DDBJ databases">
        <authorList>
            <consortium name="Genoscope - CEA"/>
            <person name="William W."/>
        </authorList>
    </citation>
    <scope>NUCLEOTIDE SEQUENCE</scope>
</reference>
<evidence type="ECO:0000313" key="1">
    <source>
        <dbReference type="EMBL" id="CAD8209771.1"/>
    </source>
</evidence>
<dbReference type="AlphaFoldDB" id="A0A8S1Y860"/>
<comment type="caution">
    <text evidence="1">The sequence shown here is derived from an EMBL/GenBank/DDBJ whole genome shotgun (WGS) entry which is preliminary data.</text>
</comment>
<name>A0A8S1Y860_PAROT</name>
<gene>
    <name evidence="1" type="ORF">POCTA_138.1.T1480090</name>
</gene>
<evidence type="ECO:0000313" key="2">
    <source>
        <dbReference type="Proteomes" id="UP000683925"/>
    </source>
</evidence>
<sequence length="414" mass="48299">MIVVDQIFLFLKYFEPRSISLNLIFLTTIRQVILYQIQLPHSKSILKLMLLISQLVFYHLQENNPQIFELNTCLMYIHLAKNTQQTIYISMIQQLILYLTEGSIYKPKYMIFYTLLTSTLYTQAKACASIPLTCASILDVDLCKTVKDYNFNNICQLSQTTYDCEKIPHTQIPCDQYSNEYSCKHQAYKCMWDGFEVGHSFYSEISESENTDGNCIDFTCQYFNNRISCGPYADVSCDWQNDECVEVTKCEDFKTISGCIKSRLQYKCAALVDGKVVDQSKRVVPDEINLQCLIEDCKHKLKMADCKFVNGVQCIWRNNACSKCSDYLTYDSCVKNQGQCYWNMNQCKNIECQLLSNPTMCNFKKEQCRWNQQKFECELNLEKADSHCYEEYISTQSKAFQKDIILLMILILIY</sequence>
<dbReference type="OMA" id="QCLIEDC"/>
<proteinExistence type="predicted"/>
<keyword evidence="2" id="KW-1185">Reference proteome</keyword>
<dbReference type="OrthoDB" id="10293555at2759"/>
<dbReference type="EMBL" id="CAJJDP010000150">
    <property type="protein sequence ID" value="CAD8209771.1"/>
    <property type="molecule type" value="Genomic_DNA"/>
</dbReference>
<protein>
    <submittedName>
        <fullName evidence="1">Uncharacterized protein</fullName>
    </submittedName>
</protein>